<evidence type="ECO:0000313" key="2">
    <source>
        <dbReference type="Proteomes" id="UP000307702"/>
    </source>
</evidence>
<dbReference type="Proteomes" id="UP000307702">
    <property type="component" value="Unassembled WGS sequence"/>
</dbReference>
<keyword evidence="1" id="KW-0378">Hydrolase</keyword>
<reference evidence="1 2" key="1">
    <citation type="submission" date="2019-05" db="EMBL/GenBank/DDBJ databases">
        <title>Colwellia ponticola sp. nov., isolated from seawater.</title>
        <authorList>
            <person name="Yoon J.-H."/>
        </authorList>
    </citation>
    <scope>NUCLEOTIDE SEQUENCE [LARGE SCALE GENOMIC DNA]</scope>
    <source>
        <strain evidence="1 2">OISW-25</strain>
    </source>
</reference>
<gene>
    <name evidence="1" type="ORF">FCS21_13350</name>
</gene>
<dbReference type="AlphaFoldDB" id="A0A8H2JK31"/>
<protein>
    <submittedName>
        <fullName evidence="1">Carboxypeptidase regulatory-like domain-containing protein</fullName>
    </submittedName>
</protein>
<dbReference type="OrthoDB" id="121544at2"/>
<accession>A0A8H2JK31</accession>
<keyword evidence="1" id="KW-0121">Carboxypeptidase</keyword>
<keyword evidence="2" id="KW-1185">Reference proteome</keyword>
<proteinExistence type="predicted"/>
<organism evidence="1 2">
    <name type="scientific">Colwellia ponticola</name>
    <dbReference type="NCBI Taxonomy" id="2304625"/>
    <lineage>
        <taxon>Bacteria</taxon>
        <taxon>Pseudomonadati</taxon>
        <taxon>Pseudomonadota</taxon>
        <taxon>Gammaproteobacteria</taxon>
        <taxon>Alteromonadales</taxon>
        <taxon>Colwelliaceae</taxon>
        <taxon>Colwellia</taxon>
    </lineage>
</organism>
<dbReference type="GO" id="GO:0004180">
    <property type="term" value="F:carboxypeptidase activity"/>
    <property type="evidence" value="ECO:0007669"/>
    <property type="project" value="UniProtKB-KW"/>
</dbReference>
<evidence type="ECO:0000313" key="1">
    <source>
        <dbReference type="EMBL" id="TMM43111.1"/>
    </source>
</evidence>
<dbReference type="RefSeq" id="WP_138624047.1">
    <property type="nucleotide sequence ID" value="NZ_SZVP01000015.1"/>
</dbReference>
<dbReference type="SUPFAM" id="SSF49478">
    <property type="entry name" value="Cna protein B-type domain"/>
    <property type="match status" value="1"/>
</dbReference>
<sequence length="1166" mass="130109">MHFLIQGSAKIAQLTLLSIVLVIIFLNYSPFAYGQNSKGHKTTATYNKPVAQADINKEAVDNNALNNNTSVVANVNNVEKTTYPSELEVLTTNYLRSVSHLYKKPHYRTQRHKALGLPKKLSQARNAQERQNLTNRLIAQQYIKTLGHTFRTQLSEKSTENKDLPTVNQNLTGMIIDKTKTSAADKVEPTAPDELNEQSNMAAIVDGEDLLLLVKIEDIVLDAIFAIKSGNGAYIGLESLFSILDFPIEVNPDNRTASGWFIREGHTFDITPLIPSQNDVVAKVSVDDNSYPVDKASIRFEADDIYVHSSELFKWLNFNSLINLRDLTLTIVADEKLPLQKRLARESRLGKISVTKVIEPLLPLRDTPYKAFSFPFIDAQLSAFTNSSDREVNGNYSLLGSGDLAYMTADYFVSGNNDDAISNVTFALSRDDIDAQLLGPLKATSVKVGDVSPVRHPLINIATQEVGARIGNRPVGVIANSYDTTEFEGAILPGWDIELYRNDVLIQNQRAGLDGRYSFQNIDLFYGENNFKMLFYGPQGQVKERLEKVPVMVNSTLENKFFYDFSLTKQESKLFPVSNDAFNSAADGYRLSAEFEQGISDNISLSTGINDYDFIDGSHHTMIPLSLNVFALNAKFDLGYVFDIDGGSLFKSNIKTQVGNHAISLSYDDYINDFKVNSDLGVLTDDVKSIKLSGPLFTYDKARFSYSLSRILSMQLDGNENKFLLGNVSANMTSFSLTNTLSYNEFKVKNQGTATVYNGNLQLTKNFQSFRLRARAYYSIKPEAELTTISSSVLWPITNRLISEVGLSHNAIANAATLNLTWDTENTSLSTFFFYDDQDNYNVSLNMRFSLGQDPKTNRVHMTRNRIANTGGISARVFEDINYDGIYNNDEPLIEGAKINAVNVKRSAITEPSGVAFLTGLPKNRITDVAIDTDSLEDPFWVPLNEGFSFMPRPGLVETFDIPIITSGEIDGFVYIEDDKGNSTVAKYATIELVDKNNDVVQETVSEYDGFYLLSFIKPGDYSLRISSKFLNRRKLIQPYENKISILGNGTVIQGESIELVHSGQVKKSPIIADVKVSLTPISVINLGLYQSKRTAKVIFMALKRKFPHVKELTIYQGKSEDSTGYLLRLNNKNNINVTDFCKPLLKANVNCFAELLNDELHSKPL</sequence>
<dbReference type="EMBL" id="SZVP01000015">
    <property type="protein sequence ID" value="TMM43111.1"/>
    <property type="molecule type" value="Genomic_DNA"/>
</dbReference>
<name>A0A8H2JK31_9GAMM</name>
<keyword evidence="1" id="KW-0645">Protease</keyword>
<comment type="caution">
    <text evidence="1">The sequence shown here is derived from an EMBL/GenBank/DDBJ whole genome shotgun (WGS) entry which is preliminary data.</text>
</comment>